<keyword evidence="5" id="KW-0560">Oxidoreductase</keyword>
<evidence type="ECO:0000256" key="12">
    <source>
        <dbReference type="SAM" id="SignalP"/>
    </source>
</evidence>
<keyword evidence="12" id="KW-0732">Signal</keyword>
<evidence type="ECO:0000256" key="6">
    <source>
        <dbReference type="ARBA" id="ARBA00023157"/>
    </source>
</evidence>
<dbReference type="PROSITE" id="PS51352">
    <property type="entry name" value="THIOREDOXIN_2"/>
    <property type="match status" value="1"/>
</dbReference>
<dbReference type="PANTHER" id="PTHR42801">
    <property type="entry name" value="THIOREDOXIN-DEPENDENT PEROXIDE REDUCTASE"/>
    <property type="match status" value="1"/>
</dbReference>
<evidence type="ECO:0000256" key="1">
    <source>
        <dbReference type="ARBA" id="ARBA00003330"/>
    </source>
</evidence>
<evidence type="ECO:0000256" key="9">
    <source>
        <dbReference type="ARBA" id="ARBA00038489"/>
    </source>
</evidence>
<reference evidence="14 15" key="1">
    <citation type="submission" date="2018-09" db="EMBL/GenBank/DDBJ databases">
        <title>Sphingomonas sp. DAC4.</title>
        <authorList>
            <person name="Seo T."/>
        </authorList>
    </citation>
    <scope>NUCLEOTIDE SEQUENCE [LARGE SCALE GENOMIC DNA]</scope>
    <source>
        <strain evidence="14 15">DAC4</strain>
    </source>
</reference>
<evidence type="ECO:0000256" key="10">
    <source>
        <dbReference type="ARBA" id="ARBA00042639"/>
    </source>
</evidence>
<dbReference type="GO" id="GO:0005737">
    <property type="term" value="C:cytoplasm"/>
    <property type="evidence" value="ECO:0007669"/>
    <property type="project" value="TreeGrafter"/>
</dbReference>
<organism evidence="14 15">
    <name type="scientific">Sphingomonas edaphi</name>
    <dbReference type="NCBI Taxonomy" id="2315689"/>
    <lineage>
        <taxon>Bacteria</taxon>
        <taxon>Pseudomonadati</taxon>
        <taxon>Pseudomonadota</taxon>
        <taxon>Alphaproteobacteria</taxon>
        <taxon>Sphingomonadales</taxon>
        <taxon>Sphingomonadaceae</taxon>
        <taxon>Sphingomonas</taxon>
    </lineage>
</organism>
<evidence type="ECO:0000259" key="13">
    <source>
        <dbReference type="PROSITE" id="PS51352"/>
    </source>
</evidence>
<dbReference type="RefSeq" id="WP_119532447.1">
    <property type="nucleotide sequence ID" value="NZ_QXTF01000001.1"/>
</dbReference>
<dbReference type="GO" id="GO:0034599">
    <property type="term" value="P:cellular response to oxidative stress"/>
    <property type="evidence" value="ECO:0007669"/>
    <property type="project" value="TreeGrafter"/>
</dbReference>
<proteinExistence type="inferred from homology"/>
<dbReference type="GO" id="GO:0045454">
    <property type="term" value="P:cell redox homeostasis"/>
    <property type="evidence" value="ECO:0007669"/>
    <property type="project" value="TreeGrafter"/>
</dbReference>
<protein>
    <recommendedName>
        <fullName evidence="2">thioredoxin-dependent peroxiredoxin</fullName>
        <ecNumber evidence="2">1.11.1.24</ecNumber>
    </recommendedName>
    <alternativeName>
        <fullName evidence="8">Thioredoxin peroxidase</fullName>
    </alternativeName>
    <alternativeName>
        <fullName evidence="10">Thioredoxin-dependent peroxiredoxin Bcp</fullName>
    </alternativeName>
</protein>
<dbReference type="Gene3D" id="3.40.30.10">
    <property type="entry name" value="Glutaredoxin"/>
    <property type="match status" value="1"/>
</dbReference>
<dbReference type="InterPro" id="IPR000866">
    <property type="entry name" value="AhpC/TSA"/>
</dbReference>
<dbReference type="EMBL" id="QXTF01000001">
    <property type="protein sequence ID" value="RIX32473.1"/>
    <property type="molecule type" value="Genomic_DNA"/>
</dbReference>
<sequence>MRHAHFLVAFAAAVFTQPLAAALPVGAKAPDFRTMGALGGKPFKLHLAEQLRHGPVVLYFYPKAFTEGCTLEAKAFADAMPQFRAAGARVIGMSADDLATLKRFSTEGCRSAFPVATATAATIRAYDVALKAKPELSDRTSYVIAADGRIIMVHSDLNWKDHVAKTLSAVKALKR</sequence>
<dbReference type="GO" id="GO:0008379">
    <property type="term" value="F:thioredoxin peroxidase activity"/>
    <property type="evidence" value="ECO:0007669"/>
    <property type="project" value="TreeGrafter"/>
</dbReference>
<feature type="signal peptide" evidence="12">
    <location>
        <begin position="1"/>
        <end position="21"/>
    </location>
</feature>
<keyword evidence="3" id="KW-0575">Peroxidase</keyword>
<evidence type="ECO:0000256" key="4">
    <source>
        <dbReference type="ARBA" id="ARBA00022862"/>
    </source>
</evidence>
<dbReference type="PANTHER" id="PTHR42801:SF4">
    <property type="entry name" value="AHPC_TSA FAMILY PROTEIN"/>
    <property type="match status" value="1"/>
</dbReference>
<feature type="chain" id="PRO_5019380434" description="thioredoxin-dependent peroxiredoxin" evidence="12">
    <location>
        <begin position="22"/>
        <end position="175"/>
    </location>
</feature>
<comment type="function">
    <text evidence="1">Thiol-specific peroxidase that catalyzes the reduction of hydrogen peroxide and organic hydroperoxides to water and alcohols, respectively. Plays a role in cell protection against oxidative stress by detoxifying peroxides and as sensor of hydrogen peroxide-mediated signaling events.</text>
</comment>
<dbReference type="InterPro" id="IPR013766">
    <property type="entry name" value="Thioredoxin_domain"/>
</dbReference>
<evidence type="ECO:0000256" key="8">
    <source>
        <dbReference type="ARBA" id="ARBA00032824"/>
    </source>
</evidence>
<dbReference type="SUPFAM" id="SSF52833">
    <property type="entry name" value="Thioredoxin-like"/>
    <property type="match status" value="1"/>
</dbReference>
<evidence type="ECO:0000256" key="5">
    <source>
        <dbReference type="ARBA" id="ARBA00023002"/>
    </source>
</evidence>
<keyword evidence="7" id="KW-0676">Redox-active center</keyword>
<evidence type="ECO:0000256" key="11">
    <source>
        <dbReference type="ARBA" id="ARBA00049091"/>
    </source>
</evidence>
<dbReference type="InterPro" id="IPR036249">
    <property type="entry name" value="Thioredoxin-like_sf"/>
</dbReference>
<evidence type="ECO:0000313" key="15">
    <source>
        <dbReference type="Proteomes" id="UP000285023"/>
    </source>
</evidence>
<dbReference type="Proteomes" id="UP000285023">
    <property type="component" value="Unassembled WGS sequence"/>
</dbReference>
<comment type="caution">
    <text evidence="14">The sequence shown here is derived from an EMBL/GenBank/DDBJ whole genome shotgun (WGS) entry which is preliminary data.</text>
</comment>
<accession>A0A418Q3I5</accession>
<evidence type="ECO:0000313" key="14">
    <source>
        <dbReference type="EMBL" id="RIX32473.1"/>
    </source>
</evidence>
<dbReference type="OrthoDB" id="5572803at2"/>
<dbReference type="EC" id="1.11.1.24" evidence="2"/>
<keyword evidence="4" id="KW-0049">Antioxidant</keyword>
<keyword evidence="6" id="KW-1015">Disulfide bond</keyword>
<dbReference type="CDD" id="cd03017">
    <property type="entry name" value="PRX_BCP"/>
    <property type="match status" value="1"/>
</dbReference>
<evidence type="ECO:0000256" key="7">
    <source>
        <dbReference type="ARBA" id="ARBA00023284"/>
    </source>
</evidence>
<dbReference type="AlphaFoldDB" id="A0A418Q3I5"/>
<keyword evidence="15" id="KW-1185">Reference proteome</keyword>
<comment type="catalytic activity">
    <reaction evidence="11">
        <text>a hydroperoxide + [thioredoxin]-dithiol = an alcohol + [thioredoxin]-disulfide + H2O</text>
        <dbReference type="Rhea" id="RHEA:62620"/>
        <dbReference type="Rhea" id="RHEA-COMP:10698"/>
        <dbReference type="Rhea" id="RHEA-COMP:10700"/>
        <dbReference type="ChEBI" id="CHEBI:15377"/>
        <dbReference type="ChEBI" id="CHEBI:29950"/>
        <dbReference type="ChEBI" id="CHEBI:30879"/>
        <dbReference type="ChEBI" id="CHEBI:35924"/>
        <dbReference type="ChEBI" id="CHEBI:50058"/>
        <dbReference type="EC" id="1.11.1.24"/>
    </reaction>
</comment>
<name>A0A418Q3I5_9SPHN</name>
<evidence type="ECO:0000256" key="3">
    <source>
        <dbReference type="ARBA" id="ARBA00022559"/>
    </source>
</evidence>
<dbReference type="InterPro" id="IPR050924">
    <property type="entry name" value="Peroxiredoxin_BCP/PrxQ"/>
</dbReference>
<evidence type="ECO:0000256" key="2">
    <source>
        <dbReference type="ARBA" id="ARBA00013017"/>
    </source>
</evidence>
<feature type="domain" description="Thioredoxin" evidence="13">
    <location>
        <begin position="23"/>
        <end position="175"/>
    </location>
</feature>
<gene>
    <name evidence="14" type="ORF">D3M59_05915</name>
</gene>
<dbReference type="Pfam" id="PF00578">
    <property type="entry name" value="AhpC-TSA"/>
    <property type="match status" value="1"/>
</dbReference>
<comment type="similarity">
    <text evidence="9">Belongs to the peroxiredoxin family. BCP/PrxQ subfamily.</text>
</comment>